<sequence>MTTNYPKVAVVILNWNGRYFLEKFLPSVFNSTYPNLSFVLGDNASSDDSVSFVADNYPTIEIVQNDTNKGFAGGYNAVLEQVEADYFVLLNSDVEVTDNWIEPIIALLESNPDMAAAQPKIRAVHDRTKFEHAGASGGFIDAYGYPFCRGRILSHTEEDSGQYDDQIDIFWATGAALFIKSKAWRSAGGFDADFFAHMEEIDLCWRLKRMGYRIAVCPSAVVYHVGGGTLNASNPRKTFLNFRNNLMMLQKNLPFLSACYVIFIRLWLDLLALLQFLAKGKWGDAWAVSRAHQEFFWYFFRTASKRKNITGPFLPQGRYNKLLIFAFFVKGIKKFSGLPSNDFVR</sequence>
<dbReference type="RefSeq" id="WP_066752034.1">
    <property type="nucleotide sequence ID" value="NZ_JBHUMB010000014.1"/>
</dbReference>
<dbReference type="EC" id="2.4.-.-" evidence="5"/>
<dbReference type="EMBL" id="JBHUMB010000014">
    <property type="protein sequence ID" value="MFD2744542.1"/>
    <property type="molecule type" value="Genomic_DNA"/>
</dbReference>
<evidence type="ECO:0000259" key="4">
    <source>
        <dbReference type="Pfam" id="PF00535"/>
    </source>
</evidence>
<comment type="caution">
    <text evidence="5">The sequence shown here is derived from an EMBL/GenBank/DDBJ whole genome shotgun (WGS) entry which is preliminary data.</text>
</comment>
<dbReference type="SUPFAM" id="SSF53448">
    <property type="entry name" value="Nucleotide-diphospho-sugar transferases"/>
    <property type="match status" value="1"/>
</dbReference>
<comment type="similarity">
    <text evidence="1">Belongs to the glycosyltransferase 2 family.</text>
</comment>
<dbReference type="Pfam" id="PF00535">
    <property type="entry name" value="Glycos_transf_2"/>
    <property type="match status" value="1"/>
</dbReference>
<dbReference type="PANTHER" id="PTHR43179:SF12">
    <property type="entry name" value="GALACTOFURANOSYLTRANSFERASE GLFT2"/>
    <property type="match status" value="1"/>
</dbReference>
<dbReference type="Proteomes" id="UP001597418">
    <property type="component" value="Unassembled WGS sequence"/>
</dbReference>
<dbReference type="PANTHER" id="PTHR43179">
    <property type="entry name" value="RHAMNOSYLTRANSFERASE WBBL"/>
    <property type="match status" value="1"/>
</dbReference>
<dbReference type="InterPro" id="IPR001173">
    <property type="entry name" value="Glyco_trans_2-like"/>
</dbReference>
<dbReference type="InterPro" id="IPR029044">
    <property type="entry name" value="Nucleotide-diphossugar_trans"/>
</dbReference>
<protein>
    <submittedName>
        <fullName evidence="5">Glycosyltransferase family 2 protein</fullName>
        <ecNumber evidence="5">2.4.-.-</ecNumber>
    </submittedName>
</protein>
<evidence type="ECO:0000313" key="6">
    <source>
        <dbReference type="Proteomes" id="UP001597418"/>
    </source>
</evidence>
<keyword evidence="6" id="KW-1185">Reference proteome</keyword>
<evidence type="ECO:0000313" key="5">
    <source>
        <dbReference type="EMBL" id="MFD2744542.1"/>
    </source>
</evidence>
<keyword evidence="3 5" id="KW-0808">Transferase</keyword>
<reference evidence="6" key="1">
    <citation type="journal article" date="2019" name="Int. J. Syst. Evol. Microbiol.">
        <title>The Global Catalogue of Microorganisms (GCM) 10K type strain sequencing project: providing services to taxonomists for standard genome sequencing and annotation.</title>
        <authorList>
            <consortium name="The Broad Institute Genomics Platform"/>
            <consortium name="The Broad Institute Genome Sequencing Center for Infectious Disease"/>
            <person name="Wu L."/>
            <person name="Ma J."/>
        </authorList>
    </citation>
    <scope>NUCLEOTIDE SEQUENCE [LARGE SCALE GENOMIC DNA]</scope>
    <source>
        <strain evidence="6">KCTC 42247</strain>
    </source>
</reference>
<accession>A0ABW5UFC7</accession>
<name>A0ABW5UFC7_9SPHI</name>
<evidence type="ECO:0000256" key="2">
    <source>
        <dbReference type="ARBA" id="ARBA00022676"/>
    </source>
</evidence>
<feature type="domain" description="Glycosyltransferase 2-like" evidence="4">
    <location>
        <begin position="10"/>
        <end position="130"/>
    </location>
</feature>
<gene>
    <name evidence="5" type="ORF">ACFSQ6_14180</name>
</gene>
<dbReference type="CDD" id="cd04186">
    <property type="entry name" value="GT_2_like_c"/>
    <property type="match status" value="1"/>
</dbReference>
<dbReference type="GO" id="GO:0016757">
    <property type="term" value="F:glycosyltransferase activity"/>
    <property type="evidence" value="ECO:0007669"/>
    <property type="project" value="UniProtKB-KW"/>
</dbReference>
<proteinExistence type="inferred from homology"/>
<organism evidence="5 6">
    <name type="scientific">Sphingobacterium populi</name>
    <dbReference type="NCBI Taxonomy" id="1812824"/>
    <lineage>
        <taxon>Bacteria</taxon>
        <taxon>Pseudomonadati</taxon>
        <taxon>Bacteroidota</taxon>
        <taxon>Sphingobacteriia</taxon>
        <taxon>Sphingobacteriales</taxon>
        <taxon>Sphingobacteriaceae</taxon>
        <taxon>Sphingobacterium</taxon>
    </lineage>
</organism>
<keyword evidence="2 5" id="KW-0328">Glycosyltransferase</keyword>
<evidence type="ECO:0000256" key="3">
    <source>
        <dbReference type="ARBA" id="ARBA00022679"/>
    </source>
</evidence>
<evidence type="ECO:0000256" key="1">
    <source>
        <dbReference type="ARBA" id="ARBA00006739"/>
    </source>
</evidence>
<dbReference type="Gene3D" id="3.90.550.10">
    <property type="entry name" value="Spore Coat Polysaccharide Biosynthesis Protein SpsA, Chain A"/>
    <property type="match status" value="1"/>
</dbReference>